<feature type="chain" id="PRO_5028915025" description="Lytic polysaccharide monooxygenase" evidence="2">
    <location>
        <begin position="20"/>
        <end position="326"/>
    </location>
</feature>
<feature type="compositionally biased region" description="Pro residues" evidence="1">
    <location>
        <begin position="231"/>
        <end position="240"/>
    </location>
</feature>
<evidence type="ECO:0000313" key="4">
    <source>
        <dbReference type="Proteomes" id="UP000481861"/>
    </source>
</evidence>
<feature type="compositionally biased region" description="Low complexity" evidence="1">
    <location>
        <begin position="241"/>
        <end position="270"/>
    </location>
</feature>
<feature type="compositionally biased region" description="Low complexity" evidence="1">
    <location>
        <begin position="216"/>
        <end position="230"/>
    </location>
</feature>
<name>A0A7C8M441_9PLEO</name>
<dbReference type="PANTHER" id="PTHR36182:SF2">
    <property type="entry name" value="LYTIC POLYSACCHARIDE MONOOXYGENASE"/>
    <property type="match status" value="1"/>
</dbReference>
<dbReference type="Gene3D" id="2.70.50.70">
    <property type="match status" value="1"/>
</dbReference>
<evidence type="ECO:0008006" key="5">
    <source>
        <dbReference type="Google" id="ProtNLM"/>
    </source>
</evidence>
<dbReference type="OrthoDB" id="2342176at2759"/>
<feature type="region of interest" description="Disordered" evidence="1">
    <location>
        <begin position="203"/>
        <end position="270"/>
    </location>
</feature>
<protein>
    <recommendedName>
        <fullName evidence="5">Lytic polysaccharide monooxygenase</fullName>
    </recommendedName>
</protein>
<evidence type="ECO:0000256" key="2">
    <source>
        <dbReference type="SAM" id="SignalP"/>
    </source>
</evidence>
<evidence type="ECO:0000313" key="3">
    <source>
        <dbReference type="EMBL" id="KAF2867898.1"/>
    </source>
</evidence>
<reference evidence="3 4" key="1">
    <citation type="submission" date="2020-01" db="EMBL/GenBank/DDBJ databases">
        <authorList>
            <consortium name="DOE Joint Genome Institute"/>
            <person name="Haridas S."/>
            <person name="Albert R."/>
            <person name="Binder M."/>
            <person name="Bloem J."/>
            <person name="Labutti K."/>
            <person name="Salamov A."/>
            <person name="Andreopoulos B."/>
            <person name="Baker S.E."/>
            <person name="Barry K."/>
            <person name="Bills G."/>
            <person name="Bluhm B.H."/>
            <person name="Cannon C."/>
            <person name="Castanera R."/>
            <person name="Culley D.E."/>
            <person name="Daum C."/>
            <person name="Ezra D."/>
            <person name="Gonzalez J.B."/>
            <person name="Henrissat B."/>
            <person name="Kuo A."/>
            <person name="Liang C."/>
            <person name="Lipzen A."/>
            <person name="Lutzoni F."/>
            <person name="Magnuson J."/>
            <person name="Mondo S."/>
            <person name="Nolan M."/>
            <person name="Ohm R."/>
            <person name="Pangilinan J."/>
            <person name="Park H.-J.H."/>
            <person name="Ramirez L."/>
            <person name="Alfaro M."/>
            <person name="Sun H."/>
            <person name="Tritt A."/>
            <person name="Yoshinaga Y."/>
            <person name="Zwiers L.-H.L."/>
            <person name="Turgeon B.G."/>
            <person name="Goodwin S.B."/>
            <person name="Spatafora J.W."/>
            <person name="Crous P.W."/>
            <person name="Grigoriev I.V."/>
        </authorList>
    </citation>
    <scope>NUCLEOTIDE SEQUENCE [LARGE SCALE GENOMIC DNA]</scope>
    <source>
        <strain evidence="3 4">CBS 611.86</strain>
    </source>
</reference>
<accession>A0A7C8M441</accession>
<dbReference type="Proteomes" id="UP000481861">
    <property type="component" value="Unassembled WGS sequence"/>
</dbReference>
<keyword evidence="4" id="KW-1185">Reference proteome</keyword>
<dbReference type="PANTHER" id="PTHR36182">
    <property type="entry name" value="PROTEIN, PUTATIVE (AFU_ORTHOLOGUE AFUA_6G10930)-RELATED"/>
    <property type="match status" value="1"/>
</dbReference>
<keyword evidence="2" id="KW-0732">Signal</keyword>
<comment type="caution">
    <text evidence="3">The sequence shown here is derived from an EMBL/GenBank/DDBJ whole genome shotgun (WGS) entry which is preliminary data.</text>
</comment>
<sequence length="326" mass="32803">MSFRSTILAAAALLATSSAHMLMENPTPFSVDQINNDPINAAGFPCKANIGFKITKMNNMAVGAAQQVKLKGSAVHAGGSCQLSITTDKEPTKDSVFKVIKSYEGACPEEGKPLDFTLPASVPNGEATFAWTWFNKIGNREMYMNCAPITITGGASDTAAFMALPDMFTANIGGSCKTADNFAVKFPNPGEDVTKSSEEFLAPLGECGATGGGGTAPPAGSPSAAPSAAPSVPPAGPSPSAPAASNTGGPPMGTGVPSVPSSAPVTPPTGGNSCTTEGAIICIGSNQFGICANGVAVPQALAAGTTCSNGNITKRGYNGRIARPRI</sequence>
<evidence type="ECO:0000256" key="1">
    <source>
        <dbReference type="SAM" id="MobiDB-lite"/>
    </source>
</evidence>
<dbReference type="EMBL" id="JAADJZ010000021">
    <property type="protein sequence ID" value="KAF2867898.1"/>
    <property type="molecule type" value="Genomic_DNA"/>
</dbReference>
<feature type="signal peptide" evidence="2">
    <location>
        <begin position="1"/>
        <end position="19"/>
    </location>
</feature>
<organism evidence="3 4">
    <name type="scientific">Massariosphaeria phaeospora</name>
    <dbReference type="NCBI Taxonomy" id="100035"/>
    <lineage>
        <taxon>Eukaryota</taxon>
        <taxon>Fungi</taxon>
        <taxon>Dikarya</taxon>
        <taxon>Ascomycota</taxon>
        <taxon>Pezizomycotina</taxon>
        <taxon>Dothideomycetes</taxon>
        <taxon>Pleosporomycetidae</taxon>
        <taxon>Pleosporales</taxon>
        <taxon>Pleosporales incertae sedis</taxon>
        <taxon>Massariosphaeria</taxon>
    </lineage>
</organism>
<proteinExistence type="predicted"/>
<dbReference type="AlphaFoldDB" id="A0A7C8M441"/>
<gene>
    <name evidence="3" type="ORF">BDV95DRAFT_501619</name>
</gene>